<name>W7A891_9APIC</name>
<keyword evidence="1" id="KW-0472">Membrane</keyword>
<feature type="transmembrane region" description="Helical" evidence="1">
    <location>
        <begin position="480"/>
        <end position="498"/>
    </location>
</feature>
<feature type="signal peptide" evidence="2">
    <location>
        <begin position="1"/>
        <end position="20"/>
    </location>
</feature>
<feature type="transmembrane region" description="Helical" evidence="1">
    <location>
        <begin position="415"/>
        <end position="431"/>
    </location>
</feature>
<accession>W7A891</accession>
<dbReference type="OrthoDB" id="372472at2759"/>
<dbReference type="Proteomes" id="UP000030640">
    <property type="component" value="Unassembled WGS sequence"/>
</dbReference>
<organism evidence="3 4">
    <name type="scientific">Plasmodium inui San Antonio 1</name>
    <dbReference type="NCBI Taxonomy" id="1237626"/>
    <lineage>
        <taxon>Eukaryota</taxon>
        <taxon>Sar</taxon>
        <taxon>Alveolata</taxon>
        <taxon>Apicomplexa</taxon>
        <taxon>Aconoidasida</taxon>
        <taxon>Haemosporida</taxon>
        <taxon>Plasmodiidae</taxon>
        <taxon>Plasmodium</taxon>
        <taxon>Plasmodium (Plasmodium)</taxon>
    </lineage>
</organism>
<dbReference type="AlphaFoldDB" id="W7A891"/>
<keyword evidence="4" id="KW-1185">Reference proteome</keyword>
<keyword evidence="2" id="KW-0732">Signal</keyword>
<proteinExistence type="predicted"/>
<feature type="chain" id="PRO_5004890323" description="Apicoplast integral membrane protein" evidence="2">
    <location>
        <begin position="21"/>
        <end position="500"/>
    </location>
</feature>
<evidence type="ECO:0000313" key="3">
    <source>
        <dbReference type="EMBL" id="EUD67905.1"/>
    </source>
</evidence>
<dbReference type="RefSeq" id="XP_008815342.1">
    <property type="nucleotide sequence ID" value="XM_008817120.1"/>
</dbReference>
<dbReference type="VEuPathDB" id="PlasmoDB:C922_01517"/>
<feature type="transmembrane region" description="Helical" evidence="1">
    <location>
        <begin position="295"/>
        <end position="314"/>
    </location>
</feature>
<feature type="transmembrane region" description="Helical" evidence="1">
    <location>
        <begin position="376"/>
        <end position="395"/>
    </location>
</feature>
<keyword evidence="1" id="KW-0812">Transmembrane</keyword>
<evidence type="ECO:0000256" key="1">
    <source>
        <dbReference type="SAM" id="Phobius"/>
    </source>
</evidence>
<evidence type="ECO:0000313" key="4">
    <source>
        <dbReference type="Proteomes" id="UP000030640"/>
    </source>
</evidence>
<protein>
    <recommendedName>
        <fullName evidence="5">Apicoplast integral membrane protein</fullName>
    </recommendedName>
</protein>
<sequence length="500" mass="57119">MNIISRLIPLLLTLLHFVNSQFSKDGGKDANSGGVPIRQYHVAGRCFIGASTPNKRYLFGKNSGVVKKFKTSFSIKDLQNVLKNIPQINYPILSAPLGVILRLSNILAFMLSLNALKLIRNEHRTALTDITDNISSRIFLLNAINDVVRKMPEEAPQLCKISLFCVAQFCTQFFFSRVTAYLFYAREERGVITDGGDNGRVLVEKEGQKEIHLDGERDGVPPTAGVTPQEEQEKNNAIIRADLNSLKTTKHEEDAGKAEKINMLQHMCVLNQSGLIPIFVYGNLSKRLHYEEKNISLFVNCYVIISGILSKIYVKFFVKKRKIDISSDEMKGICLSSMFTSLLRNSYFRFLCISIFFKIFNKANAFYDQFIKQSTIMFNTILTPSVYVILSNILYEGIKLPSPVSFKDLLFVLRNRYLLFPSLIWAMLHVSNRYGVFKFGKNLQLYFLLQAMTPPNYNLFHLAKNYGEPKNIRKILSVSYPLYLVALYFYALALFSYFKN</sequence>
<dbReference type="EMBL" id="KI965464">
    <property type="protein sequence ID" value="EUD67905.1"/>
    <property type="molecule type" value="Genomic_DNA"/>
</dbReference>
<evidence type="ECO:0000256" key="2">
    <source>
        <dbReference type="SAM" id="SignalP"/>
    </source>
</evidence>
<evidence type="ECO:0008006" key="5">
    <source>
        <dbReference type="Google" id="ProtNLM"/>
    </source>
</evidence>
<dbReference type="GeneID" id="20036791"/>
<keyword evidence="1" id="KW-1133">Transmembrane helix</keyword>
<gene>
    <name evidence="3" type="ORF">C922_01517</name>
</gene>
<reference evidence="3 4" key="1">
    <citation type="submission" date="2013-02" db="EMBL/GenBank/DDBJ databases">
        <title>The Genome Sequence of Plasmodium inui San Antonio 1.</title>
        <authorList>
            <consortium name="The Broad Institute Genome Sequencing Platform"/>
            <consortium name="The Broad Institute Genome Sequencing Center for Infectious Disease"/>
            <person name="Neafsey D."/>
            <person name="Cheeseman I."/>
            <person name="Volkman S."/>
            <person name="Adams J."/>
            <person name="Walker B."/>
            <person name="Young S.K."/>
            <person name="Zeng Q."/>
            <person name="Gargeya S."/>
            <person name="Fitzgerald M."/>
            <person name="Haas B."/>
            <person name="Abouelleil A."/>
            <person name="Alvarado L."/>
            <person name="Arachchi H.M."/>
            <person name="Berlin A.M."/>
            <person name="Chapman S.B."/>
            <person name="Dewar J."/>
            <person name="Goldberg J."/>
            <person name="Griggs A."/>
            <person name="Gujja S."/>
            <person name="Hansen M."/>
            <person name="Howarth C."/>
            <person name="Imamovic A."/>
            <person name="Larimer J."/>
            <person name="McCowan C."/>
            <person name="Murphy C."/>
            <person name="Neiman D."/>
            <person name="Pearson M."/>
            <person name="Priest M."/>
            <person name="Roberts A."/>
            <person name="Saif S."/>
            <person name="Shea T."/>
            <person name="Sisk P."/>
            <person name="Sykes S."/>
            <person name="Wortman J."/>
            <person name="Nusbaum C."/>
            <person name="Birren B."/>
        </authorList>
    </citation>
    <scope>NUCLEOTIDE SEQUENCE [LARGE SCALE GENOMIC DNA]</scope>
    <source>
        <strain evidence="3 4">San Antonio 1</strain>
    </source>
</reference>